<name>A0A917DTT1_9BACT</name>
<dbReference type="InterPro" id="IPR020845">
    <property type="entry name" value="AMP-binding_CS"/>
</dbReference>
<dbReference type="InterPro" id="IPR045851">
    <property type="entry name" value="AMP-bd_C_sf"/>
</dbReference>
<keyword evidence="6" id="KW-0547">Nucleotide-binding</keyword>
<dbReference type="SUPFAM" id="SSF56801">
    <property type="entry name" value="Acetyl-CoA synthetase-like"/>
    <property type="match status" value="1"/>
</dbReference>
<evidence type="ECO:0000256" key="14">
    <source>
        <dbReference type="ARBA" id="ARBA00042773"/>
    </source>
</evidence>
<dbReference type="Pfam" id="PF00501">
    <property type="entry name" value="AMP-binding"/>
    <property type="match status" value="1"/>
</dbReference>
<evidence type="ECO:0000256" key="8">
    <source>
        <dbReference type="ARBA" id="ARBA00022840"/>
    </source>
</evidence>
<comment type="cofactor">
    <cofactor evidence="1">
        <name>Mg(2+)</name>
        <dbReference type="ChEBI" id="CHEBI:18420"/>
    </cofactor>
</comment>
<dbReference type="RefSeq" id="WP_188767395.1">
    <property type="nucleotide sequence ID" value="NZ_BMKK01000006.1"/>
</dbReference>
<evidence type="ECO:0000256" key="4">
    <source>
        <dbReference type="ARBA" id="ARBA00006432"/>
    </source>
</evidence>
<keyword evidence="7" id="KW-0276">Fatty acid metabolism</keyword>
<evidence type="ECO:0000256" key="10">
    <source>
        <dbReference type="ARBA" id="ARBA00023098"/>
    </source>
</evidence>
<keyword evidence="5 17" id="KW-0436">Ligase</keyword>
<evidence type="ECO:0000259" key="15">
    <source>
        <dbReference type="Pfam" id="PF00501"/>
    </source>
</evidence>
<comment type="pathway">
    <text evidence="3">Lipid metabolism; fatty acid beta-oxidation.</text>
</comment>
<comment type="similarity">
    <text evidence="4">Belongs to the ATP-dependent AMP-binding enzyme family.</text>
</comment>
<evidence type="ECO:0000256" key="2">
    <source>
        <dbReference type="ARBA" id="ARBA00004170"/>
    </source>
</evidence>
<evidence type="ECO:0000256" key="12">
    <source>
        <dbReference type="ARBA" id="ARBA00026121"/>
    </source>
</evidence>
<feature type="domain" description="AMP-dependent synthetase/ligase" evidence="15">
    <location>
        <begin position="39"/>
        <end position="426"/>
    </location>
</feature>
<evidence type="ECO:0000259" key="16">
    <source>
        <dbReference type="Pfam" id="PF13193"/>
    </source>
</evidence>
<organism evidence="17 18">
    <name type="scientific">Emticicia aquatilis</name>
    <dbReference type="NCBI Taxonomy" id="1537369"/>
    <lineage>
        <taxon>Bacteria</taxon>
        <taxon>Pseudomonadati</taxon>
        <taxon>Bacteroidota</taxon>
        <taxon>Cytophagia</taxon>
        <taxon>Cytophagales</taxon>
        <taxon>Leadbetterellaceae</taxon>
        <taxon>Emticicia</taxon>
    </lineage>
</organism>
<dbReference type="GO" id="GO:0004467">
    <property type="term" value="F:long-chain fatty acid-CoA ligase activity"/>
    <property type="evidence" value="ECO:0007669"/>
    <property type="project" value="UniProtKB-EC"/>
</dbReference>
<reference evidence="17" key="1">
    <citation type="journal article" date="2014" name="Int. J. Syst. Evol. Microbiol.">
        <title>Complete genome sequence of Corynebacterium casei LMG S-19264T (=DSM 44701T), isolated from a smear-ripened cheese.</title>
        <authorList>
            <consortium name="US DOE Joint Genome Institute (JGI-PGF)"/>
            <person name="Walter F."/>
            <person name="Albersmeier A."/>
            <person name="Kalinowski J."/>
            <person name="Ruckert C."/>
        </authorList>
    </citation>
    <scope>NUCLEOTIDE SEQUENCE</scope>
    <source>
        <strain evidence="17">CGMCC 1.15958</strain>
    </source>
</reference>
<evidence type="ECO:0000256" key="7">
    <source>
        <dbReference type="ARBA" id="ARBA00022832"/>
    </source>
</evidence>
<dbReference type="PANTHER" id="PTHR43767">
    <property type="entry name" value="LONG-CHAIN-FATTY-ACID--COA LIGASE"/>
    <property type="match status" value="1"/>
</dbReference>
<accession>A0A917DTT1</accession>
<keyword evidence="9" id="KW-0460">Magnesium</keyword>
<dbReference type="GO" id="GO:0005524">
    <property type="term" value="F:ATP binding"/>
    <property type="evidence" value="ECO:0007669"/>
    <property type="project" value="UniProtKB-KW"/>
</dbReference>
<dbReference type="Proteomes" id="UP000609064">
    <property type="component" value="Unassembled WGS sequence"/>
</dbReference>
<keyword evidence="8" id="KW-0067">ATP-binding</keyword>
<protein>
    <recommendedName>
        <fullName evidence="13">Long-chain-fatty-acid--CoA ligase</fullName>
        <ecNumber evidence="12">6.2.1.3</ecNumber>
    </recommendedName>
    <alternativeName>
        <fullName evidence="14">Long-chain acyl-CoA synthetase</fullName>
    </alternativeName>
</protein>
<evidence type="ECO:0000256" key="9">
    <source>
        <dbReference type="ARBA" id="ARBA00022842"/>
    </source>
</evidence>
<evidence type="ECO:0000256" key="11">
    <source>
        <dbReference type="ARBA" id="ARBA00023136"/>
    </source>
</evidence>
<comment type="caution">
    <text evidence="17">The sequence shown here is derived from an EMBL/GenBank/DDBJ whole genome shotgun (WGS) entry which is preliminary data.</text>
</comment>
<feature type="domain" description="AMP-binding enzyme C-terminal" evidence="16">
    <location>
        <begin position="481"/>
        <end position="555"/>
    </location>
</feature>
<keyword evidence="18" id="KW-1185">Reference proteome</keyword>
<dbReference type="InterPro" id="IPR025110">
    <property type="entry name" value="AMP-bd_C"/>
</dbReference>
<comment type="subcellular location">
    <subcellularLocation>
        <location evidence="2">Membrane</location>
        <topology evidence="2">Peripheral membrane protein</topology>
    </subcellularLocation>
</comment>
<keyword evidence="11" id="KW-0472">Membrane</keyword>
<dbReference type="EMBL" id="BMKK01000006">
    <property type="protein sequence ID" value="GGD66005.1"/>
    <property type="molecule type" value="Genomic_DNA"/>
</dbReference>
<gene>
    <name evidence="17" type="primary">fadD</name>
    <name evidence="17" type="ORF">GCM10011514_32560</name>
</gene>
<evidence type="ECO:0000256" key="5">
    <source>
        <dbReference type="ARBA" id="ARBA00022598"/>
    </source>
</evidence>
<keyword evidence="10" id="KW-0443">Lipid metabolism</keyword>
<dbReference type="PANTHER" id="PTHR43767:SF8">
    <property type="entry name" value="LONG-CHAIN-FATTY-ACID--COA LIGASE"/>
    <property type="match status" value="1"/>
</dbReference>
<dbReference type="Gene3D" id="3.30.300.30">
    <property type="match status" value="1"/>
</dbReference>
<dbReference type="InterPro" id="IPR000873">
    <property type="entry name" value="AMP-dep_synth/lig_dom"/>
</dbReference>
<evidence type="ECO:0000256" key="13">
    <source>
        <dbReference type="ARBA" id="ARBA00039545"/>
    </source>
</evidence>
<dbReference type="FunFam" id="3.30.300.30:FF:000006">
    <property type="entry name" value="Long-chain-fatty-acid--CoA ligase FadD"/>
    <property type="match status" value="1"/>
</dbReference>
<dbReference type="AlphaFoldDB" id="A0A917DTT1"/>
<dbReference type="InterPro" id="IPR050237">
    <property type="entry name" value="ATP-dep_AMP-bd_enzyme"/>
</dbReference>
<dbReference type="CDD" id="cd05936">
    <property type="entry name" value="FC-FACS_FadD_like"/>
    <property type="match status" value="1"/>
</dbReference>
<dbReference type="EC" id="6.2.1.3" evidence="12"/>
<evidence type="ECO:0000256" key="6">
    <source>
        <dbReference type="ARBA" id="ARBA00022741"/>
    </source>
</evidence>
<dbReference type="Gene3D" id="2.30.38.10">
    <property type="entry name" value="Luciferase, Domain 3"/>
    <property type="match status" value="1"/>
</dbReference>
<evidence type="ECO:0000256" key="3">
    <source>
        <dbReference type="ARBA" id="ARBA00005005"/>
    </source>
</evidence>
<dbReference type="FunFam" id="3.40.50.12780:FF:000003">
    <property type="entry name" value="Long-chain-fatty-acid--CoA ligase FadD"/>
    <property type="match status" value="1"/>
</dbReference>
<dbReference type="Pfam" id="PF13193">
    <property type="entry name" value="AMP-binding_C"/>
    <property type="match status" value="1"/>
</dbReference>
<evidence type="ECO:0000313" key="17">
    <source>
        <dbReference type="EMBL" id="GGD66005.1"/>
    </source>
</evidence>
<dbReference type="Gene3D" id="3.40.50.980">
    <property type="match status" value="2"/>
</dbReference>
<sequence length="569" mass="62771">MPVTTETYPWLKYYPKGVPYEINPDAYPSILELMEDGFKKFSQNSAYACMGKEITYRQVDTLSRNFAAYLQSIGMQKGDRIAIQMPNVLQYPVAMFGALRAGLTVVNTNPLYTPREMEHQFKDSGAKAIVIVANFASSLEKILGNTSIKHVFVTELGDMLGFPKKQIVNFVVKSVKKMVPAYDLPTAQSFMDAVSKGANQTWTKPTMNNSDLAFIQYTGGTTGVSKGAMLTHRNIVSNLEANNVWQGVLTDKITDEKPVIVAALPLYHIYALTVNALTALKTGTMNLLITNPRDLEAFIKDLKKYPPHVFTGVNTLYNGLLNHPKIGEVDFSKLIITSAGGMALQGVVANRWKELTGNLPAEGYGLSETSPVLTSNPLIGENRVGTIGIPWPSTEIRILKDDETWAEVGEAGEIVAHGPQVMAGYYNRPDETAKVTFVDSEGKSWFKTGDVGVMSADGFFKIVDRKKDMILVSGFNVYPNEIEDVVATCPGVLEVACIGVADEKSTEAVKVFVVKKDQSLTAEQVQAYCRENLTGYKCPKHIEFRTELPKTNVGKILRRSLKEEEMAKK</sequence>
<evidence type="ECO:0000313" key="18">
    <source>
        <dbReference type="Proteomes" id="UP000609064"/>
    </source>
</evidence>
<dbReference type="GO" id="GO:0016020">
    <property type="term" value="C:membrane"/>
    <property type="evidence" value="ECO:0007669"/>
    <property type="project" value="UniProtKB-SubCell"/>
</dbReference>
<dbReference type="PROSITE" id="PS00455">
    <property type="entry name" value="AMP_BINDING"/>
    <property type="match status" value="1"/>
</dbReference>
<evidence type="ECO:0000256" key="1">
    <source>
        <dbReference type="ARBA" id="ARBA00001946"/>
    </source>
</evidence>
<reference evidence="17" key="2">
    <citation type="submission" date="2020-09" db="EMBL/GenBank/DDBJ databases">
        <authorList>
            <person name="Sun Q."/>
            <person name="Zhou Y."/>
        </authorList>
    </citation>
    <scope>NUCLEOTIDE SEQUENCE</scope>
    <source>
        <strain evidence="17">CGMCC 1.15958</strain>
    </source>
</reference>
<proteinExistence type="inferred from homology"/>